<sequence>MHLTVLISTAILLLAFVSRSPPALDPIMFRGAVKARRRGSSPPPEKRRRRPISVYDCVAGRVNANGFIPEKAHISSGRMTSSSSRVPVPPDEYLFKQRDAPPRYEEDDIYFADRHLAPHQQLPDSDLLKALHAHSSEVYAQAYGRHAKTLYKSLDETALLTLGILMEEAAADIFDEVGNMKLEKPEENGHVNVENDSSRPDSGGKRKRDQTSGSEDEESDNGAYHDVRRHWLQDEKQD</sequence>
<feature type="signal peptide" evidence="2">
    <location>
        <begin position="1"/>
        <end position="19"/>
    </location>
</feature>
<evidence type="ECO:0000313" key="4">
    <source>
        <dbReference type="Proteomes" id="UP000627934"/>
    </source>
</evidence>
<dbReference type="AlphaFoldDB" id="A0A8H7IRE5"/>
<gene>
    <name evidence="3" type="ORF">BFW01_g108</name>
</gene>
<proteinExistence type="predicted"/>
<dbReference type="PANTHER" id="PTHR28054:SF1">
    <property type="entry name" value="RNA POLYMERASE I-SPECIFIC TRANSCRIPTION INITIATION FACTOR RRN10"/>
    <property type="match status" value="1"/>
</dbReference>
<feature type="region of interest" description="Disordered" evidence="1">
    <location>
        <begin position="184"/>
        <end position="238"/>
    </location>
</feature>
<dbReference type="PANTHER" id="PTHR28054">
    <property type="entry name" value="RNA POLYMERASE I-SPECIFIC TRANSCRIPTION INITIATION FACTOR RRN10"/>
    <property type="match status" value="1"/>
</dbReference>
<feature type="compositionally biased region" description="Basic and acidic residues" evidence="1">
    <location>
        <begin position="223"/>
        <end position="238"/>
    </location>
</feature>
<dbReference type="GO" id="GO:0006360">
    <property type="term" value="P:transcription by RNA polymerase I"/>
    <property type="evidence" value="ECO:0007669"/>
    <property type="project" value="InterPro"/>
</dbReference>
<evidence type="ECO:0000256" key="2">
    <source>
        <dbReference type="SAM" id="SignalP"/>
    </source>
</evidence>
<dbReference type="Proteomes" id="UP000627934">
    <property type="component" value="Unassembled WGS sequence"/>
</dbReference>
<evidence type="ECO:0000313" key="3">
    <source>
        <dbReference type="EMBL" id="KAF9629927.1"/>
    </source>
</evidence>
<comment type="caution">
    <text evidence="3">The sequence shown here is derived from an EMBL/GenBank/DDBJ whole genome shotgun (WGS) entry which is preliminary data.</text>
</comment>
<reference evidence="3" key="1">
    <citation type="submission" date="2016-08" db="EMBL/GenBank/DDBJ databases">
        <authorList>
            <person name="Yan J."/>
        </authorList>
    </citation>
    <scope>NUCLEOTIDE SEQUENCE</scope>
    <source>
        <strain evidence="3">CSS-01s</strain>
    </source>
</reference>
<dbReference type="InterPro" id="IPR022793">
    <property type="entry name" value="Rrn10"/>
</dbReference>
<accession>A0A8H7IRE5</accession>
<dbReference type="EMBL" id="MDYX01000037">
    <property type="protein sequence ID" value="KAF9629927.1"/>
    <property type="molecule type" value="Genomic_DNA"/>
</dbReference>
<reference evidence="3" key="2">
    <citation type="journal article" date="2018" name="DNA Res.">
        <title>Comparative genome and transcriptome analyses reveal adaptations to opportunistic infections in woody plant degrading pathogens of Botryosphaeriaceae.</title>
        <authorList>
            <person name="Yan J.Y."/>
            <person name="Zhao W.S."/>
            <person name="Chen Z."/>
            <person name="Xing Q.K."/>
            <person name="Zhang W."/>
            <person name="Chethana K.W.T."/>
            <person name="Xue M.F."/>
            <person name="Xu J.P."/>
            <person name="Phillips A.J.L."/>
            <person name="Wang Y."/>
            <person name="Liu J.H."/>
            <person name="Liu M."/>
            <person name="Zhou Y."/>
            <person name="Jayawardena R.S."/>
            <person name="Manawasinghe I.S."/>
            <person name="Huang J.B."/>
            <person name="Qiao G.H."/>
            <person name="Fu C.Y."/>
            <person name="Guo F.F."/>
            <person name="Dissanayake A.J."/>
            <person name="Peng Y.L."/>
            <person name="Hyde K.D."/>
            <person name="Li X.H."/>
        </authorList>
    </citation>
    <scope>NUCLEOTIDE SEQUENCE</scope>
    <source>
        <strain evidence="3">CSS-01s</strain>
    </source>
</reference>
<organism evidence="3 4">
    <name type="scientific">Lasiodiplodia theobromae</name>
    <dbReference type="NCBI Taxonomy" id="45133"/>
    <lineage>
        <taxon>Eukaryota</taxon>
        <taxon>Fungi</taxon>
        <taxon>Dikarya</taxon>
        <taxon>Ascomycota</taxon>
        <taxon>Pezizomycotina</taxon>
        <taxon>Dothideomycetes</taxon>
        <taxon>Dothideomycetes incertae sedis</taxon>
        <taxon>Botryosphaeriales</taxon>
        <taxon>Botryosphaeriaceae</taxon>
        <taxon>Lasiodiplodia</taxon>
    </lineage>
</organism>
<keyword evidence="2" id="KW-0732">Signal</keyword>
<feature type="chain" id="PRO_5034302554" evidence="2">
    <location>
        <begin position="20"/>
        <end position="238"/>
    </location>
</feature>
<evidence type="ECO:0000256" key="1">
    <source>
        <dbReference type="SAM" id="MobiDB-lite"/>
    </source>
</evidence>
<name>A0A8H7IRE5_9PEZI</name>
<protein>
    <submittedName>
        <fullName evidence="3">Uncharacterized protein</fullName>
    </submittedName>
</protein>